<dbReference type="InterPro" id="IPR022233">
    <property type="entry name" value="TRAPPC10/Trs130_C"/>
</dbReference>
<dbReference type="Pfam" id="PF00487">
    <property type="entry name" value="FA_desaturase"/>
    <property type="match status" value="1"/>
</dbReference>
<evidence type="ECO:0000259" key="9">
    <source>
        <dbReference type="Pfam" id="PF23274"/>
    </source>
</evidence>
<keyword evidence="5" id="KW-0472">Membrane</keyword>
<dbReference type="CDD" id="cd03507">
    <property type="entry name" value="Delta12-FADS-like"/>
    <property type="match status" value="1"/>
</dbReference>
<feature type="compositionally biased region" description="Basic and acidic residues" evidence="4">
    <location>
        <begin position="1438"/>
        <end position="1448"/>
    </location>
</feature>
<evidence type="ECO:0000259" key="6">
    <source>
        <dbReference type="Pfam" id="PF00487"/>
    </source>
</evidence>
<sequence length="1937" mass="215783">METSSQAGSSSVTVEYTDPWGLFPLVQPVIEDKLPLKNLHWKSPTRPVRSIESLRIGFVPAQLETDERKQSSDTSRSAPVPHRRHQIPGLRQTPYLKIYLLRCDDNDTYKATARKALRDWIKAHASTPQAGASAASNQEKHDAFEWLIVHVVQDGDGTEKAAPASKWGRSTTTVLEKIKADFNASSKSAVDRVAQLRLARPGSTQRPAELADQVEDFVEKMKNAILSSFDLRVAQYEEDIKEKDSQRSLPGWNFCTFFILKEGLARGFENVGLFEDALVGYDELSVGLDTAVHEQIQGTGDQHGSAFLTVSKDWQEKAKAALEEAGSAPSDVDDDEKSVAVGEIDPNDFPLDSNRKPYREMILASDISIFDFRTYVFSRQLTLLLRAARAPSLVATEIGASQKGKKGKKPEDLMLLSELCDRAAEFITLAARTLRVDLESGLADVDHPSKTDLINNLVSSWAYAAASQVLIQTYTSKLTLPESSLHAMSKAVEATSTPEPKPEVPRRSSSLISPATTRPGRSNSHGIPLPDTLANASRADHELQKPIPAFIPKTGSEQLASGRGELLSLARRLLEEIAGRCGWNENWKDLGLLFDNQGRGEDEMTEVSLDGETEEKPEEKRKGASLVSNPLFGIDLLELRTALRSRKAFRSHYEQLTDLVYRHYVMANRTYSAQTALADMALLRYRQNDYIAAASYFHQVIPFYGTKHWILLEGIMLEMYARCLEELKRSEEYVRTMLRLLAKFAAHTHSSLTAREKTLDASSIFTEQSPVSRYVGKLFEASGMLQKEVSAPFADFFADLDVKPIVVHYDDKDGFQMQLSLRFLLGKRIEIDSMKVRLVSASGPHSNEHWIETSNKAIIKSSPTKILVDSTATLQGKYFVDRLEMRAGNILFTLAGGKHPALPVGFREVLDAEEVDGRPYVYCFPRPEGLQAKITSPRVVNLEQMRTLELELYSGRNNIKTCTIRVRPATAGLRLRVAEAEVVEGSITISTNSESGNIGIAQLGPQSILRLRIPYTVEEVHPMLSARAEVSYETESGRFSYSSLHNIVSALPISVNVQDVFKDEVLFSRFTVGPAMMIPLRILKCSIPSSDVYEVQSHVKDSVAMDVFPKQPASLLYRIQQRKDSVTSPSSRRSLRLSVEFTCVDDECLDAVETRFKNSIADSDFRQYTTLLTSHIVQAFRTQLSTADMEVIGLIREMGTLSYANVGWDGLLSALKEPADGLKAWLMTWHQNNPIISLPKQPTILSRRIVIPVDIPEIQVLHTAELRLKNLADQPRHAAVGQMIAAELVLRHTRRWSSPETRENAGGPLEFSYEIHANPELWLVGGRRRGNFVASENETTTFVVMLLPQKAGHLLLPGLEIKSYVPAAPPSTATTSQPGNPAAGGAPSLQRRQIPSEVDYRNHGETVLVLPDLRQTTVSLSPAGQGGHGGSWLINSESRNERSKHEDQDPSYSSVTPTSLHQQLGRVKMSSTALPKRVALHRNPTTDSSVPSSVSHSPFDSPRQSPSSTSLSSMASDAENTTGKMIDTYGNEFKIPDYTIKQIRDAIPAHCYQRSAVKSLYYVFRDMAILATVFYVFHNYVTPETVPSMPARVVLWTIYTIVQGLVGTGLWVLAHECGHQAFSPSKVLNDTVGWICHSLLLVPYFSWKISHGKHHKATGNIARDMVFVPKTREEYASRIGRAAHELSELMEETPILTASNLILQQLFGWPMYLLTNVTGHNNHERQPEGRGKGKRNGYFGGVNHFNPSSPLYEAKDAKLIALSDLGLFLVGSLLYYIGSTYGWLNLLVWYGIPYLWVNHWLVAITFLQHTDPSLPHYRPEAWDFTRGAAATIDRDFGFVGRHIFHGIIETHVLHHYVSTIPFYNADEASEAIQKVMGPHYRSEAHTGWTGFFKALWTSARTCQWVEPTEGAKGESQHVLFYRNINGIGVPPAKIPAK</sequence>
<evidence type="ECO:0000256" key="4">
    <source>
        <dbReference type="SAM" id="MobiDB-lite"/>
    </source>
</evidence>
<dbReference type="Pfam" id="PF23274">
    <property type="entry name" value="DUF7077"/>
    <property type="match status" value="1"/>
</dbReference>
<keyword evidence="5" id="KW-0812">Transmembrane</keyword>
<dbReference type="PANTHER" id="PTHR13251">
    <property type="entry name" value="EPILEPSY HOLOPROSENCEPHALY CANDIDATE 1/TMEM1"/>
    <property type="match status" value="1"/>
</dbReference>
<dbReference type="EMBL" id="BBXM02000006">
    <property type="protein sequence ID" value="GIC91858.1"/>
    <property type="molecule type" value="Genomic_DNA"/>
</dbReference>
<feature type="compositionally biased region" description="Polar residues" evidence="4">
    <location>
        <begin position="507"/>
        <end position="525"/>
    </location>
</feature>
<evidence type="ECO:0008006" key="13">
    <source>
        <dbReference type="Google" id="ProtNLM"/>
    </source>
</evidence>
<feature type="domain" description="TRAPPC10/Trs130 N-terminal" evidence="8">
    <location>
        <begin position="10"/>
        <end position="306"/>
    </location>
</feature>
<dbReference type="Pfam" id="PF23036">
    <property type="entry name" value="TRAPPC10_1st"/>
    <property type="match status" value="2"/>
</dbReference>
<feature type="transmembrane region" description="Helical" evidence="5">
    <location>
        <begin position="1560"/>
        <end position="1581"/>
    </location>
</feature>
<organism evidence="11 12">
    <name type="scientific">Aspergillus udagawae</name>
    <dbReference type="NCBI Taxonomy" id="91492"/>
    <lineage>
        <taxon>Eukaryota</taxon>
        <taxon>Fungi</taxon>
        <taxon>Dikarya</taxon>
        <taxon>Ascomycota</taxon>
        <taxon>Pezizomycotina</taxon>
        <taxon>Eurotiomycetes</taxon>
        <taxon>Eurotiomycetidae</taxon>
        <taxon>Eurotiales</taxon>
        <taxon>Aspergillaceae</taxon>
        <taxon>Aspergillus</taxon>
        <taxon>Aspergillus subgen. Fumigati</taxon>
    </lineage>
</organism>
<feature type="region of interest" description="Disordered" evidence="4">
    <location>
        <begin position="1369"/>
        <end position="1392"/>
    </location>
</feature>
<evidence type="ECO:0000313" key="12">
    <source>
        <dbReference type="Proteomes" id="UP000036893"/>
    </source>
</evidence>
<feature type="region of interest" description="Disordered" evidence="4">
    <location>
        <begin position="1419"/>
        <end position="1517"/>
    </location>
</feature>
<feature type="domain" description="TRAPPC10/Trs130 C-terminal" evidence="7">
    <location>
        <begin position="1252"/>
        <end position="1410"/>
    </location>
</feature>
<comment type="subcellular location">
    <subcellularLocation>
        <location evidence="1">Golgi apparatus</location>
    </subcellularLocation>
</comment>
<evidence type="ECO:0000256" key="1">
    <source>
        <dbReference type="ARBA" id="ARBA00004555"/>
    </source>
</evidence>
<keyword evidence="3" id="KW-0333">Golgi apparatus</keyword>
<dbReference type="GO" id="GO:0006629">
    <property type="term" value="P:lipid metabolic process"/>
    <property type="evidence" value="ECO:0007669"/>
    <property type="project" value="InterPro"/>
</dbReference>
<dbReference type="InterPro" id="IPR045126">
    <property type="entry name" value="TRAPPC10/Trs130"/>
</dbReference>
<comment type="caution">
    <text evidence="11">The sequence shown here is derived from an EMBL/GenBank/DDBJ whole genome shotgun (WGS) entry which is preliminary data.</text>
</comment>
<dbReference type="Proteomes" id="UP000036893">
    <property type="component" value="Unassembled WGS sequence"/>
</dbReference>
<feature type="transmembrane region" description="Helical" evidence="5">
    <location>
        <begin position="1593"/>
        <end position="1611"/>
    </location>
</feature>
<protein>
    <recommendedName>
        <fullName evidence="13">Delta(12) fatty acid desaturase</fullName>
    </recommendedName>
</protein>
<dbReference type="GO" id="GO:0005829">
    <property type="term" value="C:cytosol"/>
    <property type="evidence" value="ECO:0007669"/>
    <property type="project" value="GOC"/>
</dbReference>
<dbReference type="GO" id="GO:0034498">
    <property type="term" value="P:early endosome to Golgi transport"/>
    <property type="evidence" value="ECO:0007669"/>
    <property type="project" value="TreeGrafter"/>
</dbReference>
<reference evidence="11" key="2">
    <citation type="submission" date="2021-01" db="EMBL/GenBank/DDBJ databases">
        <title>Pan-genome distribution and transcriptional activeness of fungal secondary metabolism genes in Aspergillus section Fumigati.</title>
        <authorList>
            <person name="Takahashi H."/>
            <person name="Umemura M."/>
            <person name="Ninomiya A."/>
            <person name="Kusuya Y."/>
            <person name="Urayama S."/>
            <person name="Shimizu M."/>
            <person name="Watanabe A."/>
            <person name="Kamei K."/>
            <person name="Yaguchi T."/>
            <person name="Hagiwara D."/>
        </authorList>
    </citation>
    <scope>NUCLEOTIDE SEQUENCE</scope>
    <source>
        <strain evidence="11">IFM 46973</strain>
    </source>
</reference>
<feature type="transmembrane region" description="Helical" evidence="5">
    <location>
        <begin position="1759"/>
        <end position="1777"/>
    </location>
</feature>
<feature type="transmembrane region" description="Helical" evidence="5">
    <location>
        <begin position="1631"/>
        <end position="1647"/>
    </location>
</feature>
<feature type="domain" description="DUF7077" evidence="9">
    <location>
        <begin position="927"/>
        <end position="1047"/>
    </location>
</feature>
<dbReference type="InterPro" id="IPR056916">
    <property type="entry name" value="NTS_TR130"/>
</dbReference>
<evidence type="ECO:0000256" key="3">
    <source>
        <dbReference type="ARBA" id="ARBA00023034"/>
    </source>
</evidence>
<feature type="domain" description="Trs130 NTS" evidence="10">
    <location>
        <begin position="639"/>
        <end position="733"/>
    </location>
</feature>
<feature type="compositionally biased region" description="Low complexity" evidence="4">
    <location>
        <begin position="1485"/>
        <end position="1516"/>
    </location>
</feature>
<feature type="region of interest" description="Disordered" evidence="4">
    <location>
        <begin position="62"/>
        <end position="87"/>
    </location>
</feature>
<dbReference type="RefSeq" id="XP_043149124.1">
    <property type="nucleotide sequence ID" value="XM_043293189.1"/>
</dbReference>
<keyword evidence="5" id="KW-1133">Transmembrane helix</keyword>
<feature type="compositionally biased region" description="Polar residues" evidence="4">
    <location>
        <begin position="1450"/>
        <end position="1462"/>
    </location>
</feature>
<dbReference type="InterPro" id="IPR056913">
    <property type="entry name" value="TRAPPC10/Trs130_N"/>
</dbReference>
<feature type="domain" description="Fatty acid desaturase" evidence="6">
    <location>
        <begin position="1596"/>
        <end position="1884"/>
    </location>
</feature>
<evidence type="ECO:0000259" key="8">
    <source>
        <dbReference type="Pfam" id="PF23036"/>
    </source>
</evidence>
<evidence type="ECO:0000313" key="11">
    <source>
        <dbReference type="EMBL" id="GIC91858.1"/>
    </source>
</evidence>
<dbReference type="GO" id="GO:0006891">
    <property type="term" value="P:intra-Golgi vesicle-mediated transport"/>
    <property type="evidence" value="ECO:0007669"/>
    <property type="project" value="TreeGrafter"/>
</dbReference>
<dbReference type="Pfam" id="PF24965">
    <property type="entry name" value="TRS130_4HB"/>
    <property type="match status" value="1"/>
</dbReference>
<evidence type="ECO:0000259" key="10">
    <source>
        <dbReference type="Pfam" id="PF24967"/>
    </source>
</evidence>
<reference evidence="11" key="1">
    <citation type="journal article" date="2015" name="Genome Announc.">
        <title>Draft Genome Sequence of the Pathogenic Filamentous Fungus Aspergillus udagawae Strain IFM 46973T.</title>
        <authorList>
            <person name="Kusuya Y."/>
            <person name="Takahashi-Nakaguchi A."/>
            <person name="Takahashi H."/>
            <person name="Yaguchi T."/>
        </authorList>
    </citation>
    <scope>NUCLEOTIDE SEQUENCE</scope>
    <source>
        <strain evidence="11">IFM 46973</strain>
    </source>
</reference>
<dbReference type="InterPro" id="IPR055505">
    <property type="entry name" value="DUF7077"/>
</dbReference>
<dbReference type="Pfam" id="PF24967">
    <property type="entry name" value="NTS_TR130"/>
    <property type="match status" value="1"/>
</dbReference>
<dbReference type="InterPro" id="IPR005804">
    <property type="entry name" value="FA_desaturase_dom"/>
</dbReference>
<accession>A0A8E0V1U4</accession>
<dbReference type="Pfam" id="PF12584">
    <property type="entry name" value="TRAPPC10"/>
    <property type="match status" value="1"/>
</dbReference>
<gene>
    <name evidence="11" type="ORF">Aud_008312</name>
</gene>
<evidence type="ECO:0000256" key="5">
    <source>
        <dbReference type="SAM" id="Phobius"/>
    </source>
</evidence>
<keyword evidence="2" id="KW-0813">Transport</keyword>
<feature type="region of interest" description="Disordered" evidence="4">
    <location>
        <begin position="489"/>
        <end position="528"/>
    </location>
</feature>
<feature type="domain" description="TRAPPC10/Trs130 N-terminal" evidence="8">
    <location>
        <begin position="352"/>
        <end position="391"/>
    </location>
</feature>
<evidence type="ECO:0000256" key="2">
    <source>
        <dbReference type="ARBA" id="ARBA00022448"/>
    </source>
</evidence>
<dbReference type="GO" id="GO:1990071">
    <property type="term" value="C:TRAPPII protein complex"/>
    <property type="evidence" value="ECO:0007669"/>
    <property type="project" value="InterPro"/>
</dbReference>
<dbReference type="GeneID" id="66995789"/>
<name>A0A8E0V1U4_9EURO</name>
<evidence type="ECO:0000259" key="7">
    <source>
        <dbReference type="Pfam" id="PF12584"/>
    </source>
</evidence>
<dbReference type="PANTHER" id="PTHR13251:SF3">
    <property type="entry name" value="TRAFFICKING PROTEIN PARTICLE COMPLEX SUBUNIT 10"/>
    <property type="match status" value="1"/>
</dbReference>
<proteinExistence type="predicted"/>